<gene>
    <name evidence="1" type="ORF">ASPSYDRAFT_72985</name>
</gene>
<dbReference type="InterPro" id="IPR011333">
    <property type="entry name" value="SKP1/BTB/POZ_sf"/>
</dbReference>
<reference evidence="2" key="1">
    <citation type="journal article" date="2017" name="Genome Biol.">
        <title>Comparative genomics reveals high biological diversity and specific adaptations in the industrially and medically important fungal genus Aspergillus.</title>
        <authorList>
            <person name="de Vries R.P."/>
            <person name="Riley R."/>
            <person name="Wiebenga A."/>
            <person name="Aguilar-Osorio G."/>
            <person name="Amillis S."/>
            <person name="Uchima C.A."/>
            <person name="Anderluh G."/>
            <person name="Asadollahi M."/>
            <person name="Askin M."/>
            <person name="Barry K."/>
            <person name="Battaglia E."/>
            <person name="Bayram O."/>
            <person name="Benocci T."/>
            <person name="Braus-Stromeyer S.A."/>
            <person name="Caldana C."/>
            <person name="Canovas D."/>
            <person name="Cerqueira G.C."/>
            <person name="Chen F."/>
            <person name="Chen W."/>
            <person name="Choi C."/>
            <person name="Clum A."/>
            <person name="Dos Santos R.A."/>
            <person name="Damasio A.R."/>
            <person name="Diallinas G."/>
            <person name="Emri T."/>
            <person name="Fekete E."/>
            <person name="Flipphi M."/>
            <person name="Freyberg S."/>
            <person name="Gallo A."/>
            <person name="Gournas C."/>
            <person name="Habgood R."/>
            <person name="Hainaut M."/>
            <person name="Harispe M.L."/>
            <person name="Henrissat B."/>
            <person name="Hilden K.S."/>
            <person name="Hope R."/>
            <person name="Hossain A."/>
            <person name="Karabika E."/>
            <person name="Karaffa L."/>
            <person name="Karanyi Z."/>
            <person name="Krasevec N."/>
            <person name="Kuo A."/>
            <person name="Kusch H."/>
            <person name="LaButti K."/>
            <person name="Lagendijk E.L."/>
            <person name="Lapidus A."/>
            <person name="Levasseur A."/>
            <person name="Lindquist E."/>
            <person name="Lipzen A."/>
            <person name="Logrieco A.F."/>
            <person name="MacCabe A."/>
            <person name="Maekelae M.R."/>
            <person name="Malavazi I."/>
            <person name="Melin P."/>
            <person name="Meyer V."/>
            <person name="Mielnichuk N."/>
            <person name="Miskei M."/>
            <person name="Molnar A.P."/>
            <person name="Mule G."/>
            <person name="Ngan C.Y."/>
            <person name="Orejas M."/>
            <person name="Orosz E."/>
            <person name="Ouedraogo J.P."/>
            <person name="Overkamp K.M."/>
            <person name="Park H.-S."/>
            <person name="Perrone G."/>
            <person name="Piumi F."/>
            <person name="Punt P.J."/>
            <person name="Ram A.F."/>
            <person name="Ramon A."/>
            <person name="Rauscher S."/>
            <person name="Record E."/>
            <person name="Riano-Pachon D.M."/>
            <person name="Robert V."/>
            <person name="Roehrig J."/>
            <person name="Ruller R."/>
            <person name="Salamov A."/>
            <person name="Salih N.S."/>
            <person name="Samson R.A."/>
            <person name="Sandor E."/>
            <person name="Sanguinetti M."/>
            <person name="Schuetze T."/>
            <person name="Sepcic K."/>
            <person name="Shelest E."/>
            <person name="Sherlock G."/>
            <person name="Sophianopoulou V."/>
            <person name="Squina F.M."/>
            <person name="Sun H."/>
            <person name="Susca A."/>
            <person name="Todd R.B."/>
            <person name="Tsang A."/>
            <person name="Unkles S.E."/>
            <person name="van de Wiele N."/>
            <person name="van Rossen-Uffink D."/>
            <person name="Oliveira J.V."/>
            <person name="Vesth T.C."/>
            <person name="Visser J."/>
            <person name="Yu J.-H."/>
            <person name="Zhou M."/>
            <person name="Andersen M.R."/>
            <person name="Archer D.B."/>
            <person name="Baker S.E."/>
            <person name="Benoit I."/>
            <person name="Brakhage A.A."/>
            <person name="Braus G.H."/>
            <person name="Fischer R."/>
            <person name="Frisvad J.C."/>
            <person name="Goldman G.H."/>
            <person name="Houbraken J."/>
            <person name="Oakley B."/>
            <person name="Pocsi I."/>
            <person name="Scazzocchio C."/>
            <person name="Seiboth B."/>
            <person name="vanKuyk P.A."/>
            <person name="Wortman J."/>
            <person name="Dyer P.S."/>
            <person name="Grigoriev I.V."/>
        </authorList>
    </citation>
    <scope>NUCLEOTIDE SEQUENCE [LARGE SCALE GENOMIC DNA]</scope>
    <source>
        <strain evidence="2">CBS 593.65</strain>
    </source>
</reference>
<organism evidence="1 2">
    <name type="scientific">Aspergillus sydowii CBS 593.65</name>
    <dbReference type="NCBI Taxonomy" id="1036612"/>
    <lineage>
        <taxon>Eukaryota</taxon>
        <taxon>Fungi</taxon>
        <taxon>Dikarya</taxon>
        <taxon>Ascomycota</taxon>
        <taxon>Pezizomycotina</taxon>
        <taxon>Eurotiomycetes</taxon>
        <taxon>Eurotiomycetidae</taxon>
        <taxon>Eurotiales</taxon>
        <taxon>Aspergillaceae</taxon>
        <taxon>Aspergillus</taxon>
        <taxon>Aspergillus subgen. Nidulantes</taxon>
    </lineage>
</organism>
<dbReference type="EMBL" id="KV878597">
    <property type="protein sequence ID" value="OJJ53511.1"/>
    <property type="molecule type" value="Genomic_DNA"/>
</dbReference>
<evidence type="ECO:0000313" key="1">
    <source>
        <dbReference type="EMBL" id="OJJ53511.1"/>
    </source>
</evidence>
<dbReference type="RefSeq" id="XP_040697317.1">
    <property type="nucleotide sequence ID" value="XM_040850682.1"/>
</dbReference>
<dbReference type="Gene3D" id="3.30.710.10">
    <property type="entry name" value="Potassium Channel Kv1.1, Chain A"/>
    <property type="match status" value="1"/>
</dbReference>
<dbReference type="STRING" id="1036612.A0A1L9T2E4"/>
<sequence>MSVDHVFGPRGEVILVVAHVKHIEHPASLDDDRHLLSSAGNTRTKEQKDIRIQVSARHLMRRSSYFDKLLSANWKEGRELKENGSVQITVESWGMNAFLVILRIIHGDLLKVPRALDVEQLGNVAMIADYYGVPETRFFGNIWINSLGELWISYFFRDAETFKTCTSILMNDSDDTIDPCDYPIPAQIIGDMNNGRTSANQEILEAFQSRRMEFFEDIEGYDIYPECNPECASMMSDCISYHMCDFGLLSPEPESPFSGLDYSSLYYVSSYETPAWKEPFEFTGDRCQFHNWHCYDFGGFFLDLFAEIDGLELSRYVA</sequence>
<keyword evidence="2" id="KW-1185">Reference proteome</keyword>
<evidence type="ECO:0000313" key="2">
    <source>
        <dbReference type="Proteomes" id="UP000184356"/>
    </source>
</evidence>
<protein>
    <submittedName>
        <fullName evidence="1">Uncharacterized protein</fullName>
    </submittedName>
</protein>
<dbReference type="Proteomes" id="UP000184356">
    <property type="component" value="Unassembled WGS sequence"/>
</dbReference>
<dbReference type="VEuPathDB" id="FungiDB:ASPSYDRAFT_72985"/>
<proteinExistence type="predicted"/>
<accession>A0A1L9T2E4</accession>
<dbReference type="OrthoDB" id="5326346at2759"/>
<dbReference type="AlphaFoldDB" id="A0A1L9T2E4"/>
<name>A0A1L9T2E4_9EURO</name>
<dbReference type="SUPFAM" id="SSF54695">
    <property type="entry name" value="POZ domain"/>
    <property type="match status" value="1"/>
</dbReference>
<dbReference type="GeneID" id="63766755"/>